<feature type="coiled-coil region" evidence="8">
    <location>
        <begin position="892"/>
        <end position="968"/>
    </location>
</feature>
<dbReference type="GO" id="GO:0034727">
    <property type="term" value="P:piecemeal microautophagy of the nucleus"/>
    <property type="evidence" value="ECO:0007669"/>
    <property type="project" value="TreeGrafter"/>
</dbReference>
<comment type="caution">
    <text evidence="12">The sequence shown here is derived from an EMBL/GenBank/DDBJ whole genome shotgun (WGS) entry which is preliminary data.</text>
</comment>
<dbReference type="SUPFAM" id="SSF57997">
    <property type="entry name" value="Tropomyosin"/>
    <property type="match status" value="1"/>
</dbReference>
<dbReference type="InterPro" id="IPR045326">
    <property type="entry name" value="ATG17-like_dom"/>
</dbReference>
<dbReference type="GO" id="GO:0015031">
    <property type="term" value="P:protein transport"/>
    <property type="evidence" value="ECO:0007669"/>
    <property type="project" value="UniProtKB-KW"/>
</dbReference>
<dbReference type="GO" id="GO:0000422">
    <property type="term" value="P:autophagy of mitochondrion"/>
    <property type="evidence" value="ECO:0007669"/>
    <property type="project" value="TreeGrafter"/>
</dbReference>
<dbReference type="Pfam" id="PF10377">
    <property type="entry name" value="ATG11"/>
    <property type="match status" value="1"/>
</dbReference>
<dbReference type="GO" id="GO:0034517">
    <property type="term" value="P:ribophagy"/>
    <property type="evidence" value="ECO:0007669"/>
    <property type="project" value="TreeGrafter"/>
</dbReference>
<evidence type="ECO:0000313" key="13">
    <source>
        <dbReference type="Proteomes" id="UP001174694"/>
    </source>
</evidence>
<evidence type="ECO:0000256" key="5">
    <source>
        <dbReference type="ARBA" id="ARBA00023006"/>
    </source>
</evidence>
<feature type="compositionally biased region" description="Low complexity" evidence="9">
    <location>
        <begin position="1399"/>
        <end position="1408"/>
    </location>
</feature>
<feature type="region of interest" description="Disordered" evidence="9">
    <location>
        <begin position="587"/>
        <end position="635"/>
    </location>
</feature>
<evidence type="ECO:0000259" key="11">
    <source>
        <dbReference type="Pfam" id="PF10377"/>
    </source>
</evidence>
<evidence type="ECO:0000256" key="4">
    <source>
        <dbReference type="ARBA" id="ARBA00022927"/>
    </source>
</evidence>
<dbReference type="GO" id="GO:1990316">
    <property type="term" value="C:Atg1/ULK1 kinase complex"/>
    <property type="evidence" value="ECO:0007669"/>
    <property type="project" value="TreeGrafter"/>
</dbReference>
<evidence type="ECO:0000256" key="1">
    <source>
        <dbReference type="ARBA" id="ARBA00009729"/>
    </source>
</evidence>
<evidence type="ECO:0000259" key="10">
    <source>
        <dbReference type="Pfam" id="PF04108"/>
    </source>
</evidence>
<dbReference type="GO" id="GO:0000045">
    <property type="term" value="P:autophagosome assembly"/>
    <property type="evidence" value="ECO:0007669"/>
    <property type="project" value="UniProtKB-UniRule"/>
</dbReference>
<protein>
    <recommendedName>
        <fullName evidence="2 7">Autophagy-related protein 11</fullName>
    </recommendedName>
</protein>
<keyword evidence="5 7" id="KW-0072">Autophagy</keyword>
<dbReference type="EMBL" id="JANBVO010000001">
    <property type="protein sequence ID" value="KAJ9157363.1"/>
    <property type="molecule type" value="Genomic_DNA"/>
</dbReference>
<keyword evidence="7" id="KW-0472">Membrane</keyword>
<feature type="compositionally biased region" description="Polar residues" evidence="9">
    <location>
        <begin position="1040"/>
        <end position="1056"/>
    </location>
</feature>
<dbReference type="InterPro" id="IPR040040">
    <property type="entry name" value="ATG11"/>
</dbReference>
<accession>A0AA38RV95</accession>
<dbReference type="InterPro" id="IPR019460">
    <property type="entry name" value="Atg11_C"/>
</dbReference>
<proteinExistence type="inferred from homology"/>
<dbReference type="GO" id="GO:0019901">
    <property type="term" value="F:protein kinase binding"/>
    <property type="evidence" value="ECO:0007669"/>
    <property type="project" value="TreeGrafter"/>
</dbReference>
<feature type="coiled-coil region" evidence="8">
    <location>
        <begin position="1111"/>
        <end position="1138"/>
    </location>
</feature>
<name>A0AA38RV95_9PEZI</name>
<evidence type="ECO:0000256" key="7">
    <source>
        <dbReference type="RuleBase" id="RU367075"/>
    </source>
</evidence>
<organism evidence="12 13">
    <name type="scientific">Pleurostoma richardsiae</name>
    <dbReference type="NCBI Taxonomy" id="41990"/>
    <lineage>
        <taxon>Eukaryota</taxon>
        <taxon>Fungi</taxon>
        <taxon>Dikarya</taxon>
        <taxon>Ascomycota</taxon>
        <taxon>Pezizomycotina</taxon>
        <taxon>Sordariomycetes</taxon>
        <taxon>Sordariomycetidae</taxon>
        <taxon>Calosphaeriales</taxon>
        <taxon>Pleurostomataceae</taxon>
        <taxon>Pleurostoma</taxon>
    </lineage>
</organism>
<dbReference type="GO" id="GO:0005774">
    <property type="term" value="C:vacuolar membrane"/>
    <property type="evidence" value="ECO:0007669"/>
    <property type="project" value="UniProtKB-SubCell"/>
</dbReference>
<feature type="domain" description="Autophagy-related protein 11 C-terminal" evidence="11">
    <location>
        <begin position="1105"/>
        <end position="1253"/>
    </location>
</feature>
<reference evidence="12" key="1">
    <citation type="submission" date="2022-07" db="EMBL/GenBank/DDBJ databases">
        <title>Fungi with potential for degradation of polypropylene.</title>
        <authorList>
            <person name="Gostincar C."/>
        </authorList>
    </citation>
    <scope>NUCLEOTIDE SEQUENCE</scope>
    <source>
        <strain evidence="12">EXF-13308</strain>
    </source>
</reference>
<evidence type="ECO:0000256" key="3">
    <source>
        <dbReference type="ARBA" id="ARBA00022448"/>
    </source>
</evidence>
<evidence type="ECO:0000313" key="12">
    <source>
        <dbReference type="EMBL" id="KAJ9157363.1"/>
    </source>
</evidence>
<dbReference type="GO" id="GO:0060090">
    <property type="term" value="F:molecular adaptor activity"/>
    <property type="evidence" value="ECO:0007669"/>
    <property type="project" value="TreeGrafter"/>
</dbReference>
<keyword evidence="6 8" id="KW-0175">Coiled coil</keyword>
<comment type="similarity">
    <text evidence="1 7">Belongs to the ATG11 family.</text>
</comment>
<comment type="function">
    <text evidence="7">Involved in cytoplasm to vacuole transport (Cvt), pexophagy, mitophagy and nucleophagy. Recruits mitochondria for their selective degradation via autophagy (mitophagy) during starvation. Works as scaffold proteins that recruit ATG proteins to the pre-autophagosome (PAS), the site of vesicle/autophagosome formation. Required for the Cvt vesicles completion.</text>
</comment>
<dbReference type="PANTHER" id="PTHR13222:SF1">
    <property type="entry name" value="RB1-INDUCIBLE COILED-COIL PROTEIN 1"/>
    <property type="match status" value="1"/>
</dbReference>
<comment type="subcellular location">
    <subcellularLocation>
        <location evidence="7">Preautophagosomal structure membrane</location>
        <topology evidence="7">Peripheral membrane protein</topology>
    </subcellularLocation>
    <subcellularLocation>
        <location evidence="7">Vacuole membrane</location>
        <topology evidence="7">Peripheral membrane protein</topology>
    </subcellularLocation>
    <text evidence="7">During pexophagy, accumulates in the vacuolar membrane region, where the peroxisomes contact the vacuole.</text>
</comment>
<dbReference type="GO" id="GO:0034045">
    <property type="term" value="C:phagophore assembly site membrane"/>
    <property type="evidence" value="ECO:0007669"/>
    <property type="project" value="UniProtKB-SubCell"/>
</dbReference>
<dbReference type="Pfam" id="PF04108">
    <property type="entry name" value="ATG17_like"/>
    <property type="match status" value="1"/>
</dbReference>
<feature type="compositionally biased region" description="Polar residues" evidence="9">
    <location>
        <begin position="587"/>
        <end position="617"/>
    </location>
</feature>
<evidence type="ECO:0000256" key="9">
    <source>
        <dbReference type="SAM" id="MobiDB-lite"/>
    </source>
</evidence>
<feature type="region of interest" description="Disordered" evidence="9">
    <location>
        <begin position="1026"/>
        <end position="1058"/>
    </location>
</feature>
<dbReference type="GO" id="GO:1903599">
    <property type="term" value="P:positive regulation of autophagy of mitochondrion"/>
    <property type="evidence" value="ECO:0007669"/>
    <property type="project" value="UniProtKB-UniRule"/>
</dbReference>
<feature type="region of interest" description="Disordered" evidence="9">
    <location>
        <begin position="1308"/>
        <end position="1438"/>
    </location>
</feature>
<evidence type="ECO:0000256" key="2">
    <source>
        <dbReference type="ARBA" id="ARBA00013804"/>
    </source>
</evidence>
<feature type="region of interest" description="Disordered" evidence="9">
    <location>
        <begin position="658"/>
        <end position="681"/>
    </location>
</feature>
<dbReference type="Gene3D" id="1.10.287.1490">
    <property type="match status" value="1"/>
</dbReference>
<dbReference type="Proteomes" id="UP001174694">
    <property type="component" value="Unassembled WGS sequence"/>
</dbReference>
<keyword evidence="13" id="KW-1185">Reference proteome</keyword>
<gene>
    <name evidence="12" type="ORF">NKR23_g735</name>
</gene>
<sequence>MATQVLIAHTGQRLHLDTSQLASLDDFRASVSRQSSIPVQCIVALTKQGKPVKPQNIQTEKDICVYDIRISQAASPGSSPSVSVELPLPKRYNVLSPPNTIDDTRSLQSWQELFKARRDWAMRVVKDCSLMAQATQERYSEMDAMMTCLDAAVANLEEYVKTIEPRYQELQRWVPAAQEDYGALVTRWEQYLGLARNIPISPDMVRFMTGRNLSGGKGKPSRQTTLEDLVDLETARKAGRMAPGALRKFNQRMAELDKTANRMFQGCQDLIRDFEHTVARSTLSHEGESAQLLQDIDAVAKKIDTDYQTTLEYSTSTRDVLQASKIAANHTERLLPSIRNRALEMDEMLRYATQARNALAAESVDFMRRITDVNSLSTSVKSQINIVNQEEELTTFDYLRLIQQVPYMYATFIVEAIKRREWYQKVKADSSTLANEMALFQDEEIKRRRKWHKSIAGAYGPDVPSGENNVPGLEVNLLGEEEEWPSMTKKDLEEFIETLQRQKADPELVSDIGKLISELTNPTKQQSKRLKAFKNGSIHEAALGRSGLLIRGDDEVLRALQEDKGKLENKLKTAESRVRRLEDLLHRQSQASRPTLGNLFQTPSQQLSERNDSTISVRSPRISDDRRQSSDSTAAEGLLQRIQHLEGELATERERSAVFEKESNHRATQQQDLKGQMEEANSTKKDLLENMEALKKEFIEERKSLEDEIKRLHARLEDTEDEIEHFGESRENEKATYDEKVHFLEEEVERLAKERKDEMLKTQGQVDFLRNESRLQRERVNALEKQLQAAREEAKSMADQLEKADEVSETQLRTLRELHGQLSPNDAVPDDLGDLVDSVTSKSADVLSKIQDAERGMSLLKADLDLAHNTVKDLKGEVSATKSSLSSEETVSLRLRETLAEERAKVSALEGELAAGREQLKELRVKIADGETGSETLRKKLEDGEKKITAMAEELATKQSQVGSLEEELRLCKDRLGETEASMESLTGRFEARTERAKDLTQRLYSQNDRLCRLLERLGFSVTRQGSNMSIQKVPRSERSSQNPNDSSDPGSSIRRSGTLGRALADSADLELLYWMNASDSEAEAEKYDAYMSALGGFDMDAFSDTIYRRVKDIEHMARKLQRDARSYREKAHALQKEAHDKIAFRNFKEGDLALFLPTRNQTTGAWAAFNIGFPHYFLREQESHRLRNREWLLARIARVQERVVDLSKSLHHQQVPPGGTAVSETDSLNDEENDNPFDLSDGLRWYLIDAQEDKAGAPSTPGLAKSTVAANNVEAVADMRTHARTGSGKGLGLVGRGHPGIDVASKSLSKSLESRRSSTNSRKAVPFATGAGGRGSALASETNSLRAAAADTPVPPTSPTMQHNSPPKPHAQSATPGPVGAGEQGSAARPSPEAAVNGQQRQGQQPPVQTPEGRRLPKSQLQREVSAASVESPSKKSVVWDSLWSLDVSYEGGRKGK</sequence>
<keyword evidence="3 7" id="KW-0813">Transport</keyword>
<feature type="domain" description="Autophagy protein ATG17-like" evidence="10">
    <location>
        <begin position="107"/>
        <end position="455"/>
    </location>
</feature>
<keyword evidence="4 7" id="KW-0653">Protein transport</keyword>
<comment type="subunit">
    <text evidence="7">Homodimer.</text>
</comment>
<evidence type="ECO:0000256" key="8">
    <source>
        <dbReference type="SAM" id="Coils"/>
    </source>
</evidence>
<dbReference type="PANTHER" id="PTHR13222">
    <property type="entry name" value="RB1-INDUCIBLE COILED-COIL"/>
    <property type="match status" value="1"/>
</dbReference>
<keyword evidence="7" id="KW-0926">Vacuole</keyword>
<evidence type="ECO:0000256" key="6">
    <source>
        <dbReference type="ARBA" id="ARBA00023054"/>
    </source>
</evidence>
<feature type="region of interest" description="Disordered" evidence="9">
    <location>
        <begin position="1210"/>
        <end position="1235"/>
    </location>
</feature>
<dbReference type="GO" id="GO:0061709">
    <property type="term" value="P:reticulophagy"/>
    <property type="evidence" value="ECO:0007669"/>
    <property type="project" value="TreeGrafter"/>
</dbReference>